<dbReference type="InterPro" id="IPR014729">
    <property type="entry name" value="Rossmann-like_a/b/a_fold"/>
</dbReference>
<dbReference type="Gene3D" id="1.25.40.10">
    <property type="entry name" value="Tetratricopeptide repeat domain"/>
    <property type="match status" value="1"/>
</dbReference>
<dbReference type="CDD" id="cd06259">
    <property type="entry name" value="YdcF-like"/>
    <property type="match status" value="1"/>
</dbReference>
<evidence type="ECO:0000313" key="5">
    <source>
        <dbReference type="Proteomes" id="UP001151071"/>
    </source>
</evidence>
<dbReference type="SUPFAM" id="SSF48452">
    <property type="entry name" value="TPR-like"/>
    <property type="match status" value="1"/>
</dbReference>
<protein>
    <submittedName>
        <fullName evidence="4">YdcF family protein</fullName>
    </submittedName>
</protein>
<dbReference type="InterPro" id="IPR051599">
    <property type="entry name" value="Cell_Envelope_Assoc"/>
</dbReference>
<dbReference type="GO" id="GO:0043164">
    <property type="term" value="P:Gram-negative-bacterium-type cell wall biogenesis"/>
    <property type="evidence" value="ECO:0007669"/>
    <property type="project" value="TreeGrafter"/>
</dbReference>
<accession>A0A9X3Z3J7</accession>
<keyword evidence="1" id="KW-0802">TPR repeat</keyword>
<proteinExistence type="predicted"/>
<gene>
    <name evidence="4" type="ORF">O3V59_10995</name>
</gene>
<keyword evidence="5" id="KW-1185">Reference proteome</keyword>
<feature type="signal peptide" evidence="2">
    <location>
        <begin position="1"/>
        <end position="27"/>
    </location>
</feature>
<dbReference type="InterPro" id="IPR011990">
    <property type="entry name" value="TPR-like_helical_dom_sf"/>
</dbReference>
<dbReference type="Gene3D" id="3.40.50.620">
    <property type="entry name" value="HUPs"/>
    <property type="match status" value="1"/>
</dbReference>
<reference evidence="4" key="1">
    <citation type="submission" date="2022-12" db="EMBL/GenBank/DDBJ databases">
        <title>Draft genome sequence of the thermophilic strain Brevibacillus thermoruber HT42, isolated from Los Humeros, Puebla, Mexico, with biotechnological potential.</title>
        <authorList>
            <person name="Lara Sanchez J."/>
            <person name="Solis Palacios R."/>
            <person name="Bustos Baena A.S."/>
            <person name="Ruz Baez A.E."/>
            <person name="Espinosa Luna G."/>
            <person name="Oliart Ros R.M."/>
        </authorList>
    </citation>
    <scope>NUCLEOTIDE SEQUENCE</scope>
    <source>
        <strain evidence="4">HT42</strain>
    </source>
</reference>
<dbReference type="Pfam" id="PF02698">
    <property type="entry name" value="DUF218"/>
    <property type="match status" value="1"/>
</dbReference>
<sequence>MWKRKGIVRGTVTVLVISAALYTPVSAQTEAVSPEPPPSASAEAPASVIQNDEPTSVRINQLVDTAMYYYWHGGDLQQAEKEIFKGITLKGKYDVVEHAFREATILDPYNLDLKFSLASTQVIQKKLPEALQTYRQILRLDPDNFNATLLFAVYSKANGDERAFQEAVSRLRTIDPQRTAAYLEKLRATDEILAGRLNTAVPTGLPQTRHAIVILGYALADDGSMRQPLVDRLKTGLAVARQYPLANIIVTGGVPKQGVTEADAMSRWLVSQGIDQDRILLENKSTDTVENALFTTAILEREGIRDVTLVTSASHMRRALTVFREAGELYAKMNGGSGSVRFSHAASLDYPTIEEAQQVTKDERLVTYRDLLRASGIWAYPGKQR</sequence>
<evidence type="ECO:0000313" key="4">
    <source>
        <dbReference type="EMBL" id="MDA5108887.1"/>
    </source>
</evidence>
<keyword evidence="2" id="KW-0732">Signal</keyword>
<dbReference type="GO" id="GO:0005886">
    <property type="term" value="C:plasma membrane"/>
    <property type="evidence" value="ECO:0007669"/>
    <property type="project" value="TreeGrafter"/>
</dbReference>
<evidence type="ECO:0000259" key="3">
    <source>
        <dbReference type="Pfam" id="PF02698"/>
    </source>
</evidence>
<evidence type="ECO:0000256" key="2">
    <source>
        <dbReference type="SAM" id="SignalP"/>
    </source>
</evidence>
<dbReference type="PROSITE" id="PS50005">
    <property type="entry name" value="TPR"/>
    <property type="match status" value="1"/>
</dbReference>
<feature type="repeat" description="TPR" evidence="1">
    <location>
        <begin position="111"/>
        <end position="144"/>
    </location>
</feature>
<dbReference type="InterPro" id="IPR003848">
    <property type="entry name" value="DUF218"/>
</dbReference>
<dbReference type="AlphaFoldDB" id="A0A9X3Z3J7"/>
<dbReference type="PANTHER" id="PTHR30336">
    <property type="entry name" value="INNER MEMBRANE PROTEIN, PROBABLE PERMEASE"/>
    <property type="match status" value="1"/>
</dbReference>
<dbReference type="GO" id="GO:0000270">
    <property type="term" value="P:peptidoglycan metabolic process"/>
    <property type="evidence" value="ECO:0007669"/>
    <property type="project" value="TreeGrafter"/>
</dbReference>
<dbReference type="PANTHER" id="PTHR30336:SF4">
    <property type="entry name" value="ENVELOPE BIOGENESIS FACTOR ELYC"/>
    <property type="match status" value="1"/>
</dbReference>
<dbReference type="EMBL" id="JAPYYP010000011">
    <property type="protein sequence ID" value="MDA5108887.1"/>
    <property type="molecule type" value="Genomic_DNA"/>
</dbReference>
<evidence type="ECO:0000256" key="1">
    <source>
        <dbReference type="PROSITE-ProRule" id="PRU00339"/>
    </source>
</evidence>
<dbReference type="InterPro" id="IPR019734">
    <property type="entry name" value="TPR_rpt"/>
</dbReference>
<dbReference type="RefSeq" id="WP_081656439.1">
    <property type="nucleotide sequence ID" value="NZ_JAPYYP010000011.1"/>
</dbReference>
<dbReference type="Proteomes" id="UP001151071">
    <property type="component" value="Unassembled WGS sequence"/>
</dbReference>
<organism evidence="4 5">
    <name type="scientific">Brevibacillus thermoruber</name>
    <dbReference type="NCBI Taxonomy" id="33942"/>
    <lineage>
        <taxon>Bacteria</taxon>
        <taxon>Bacillati</taxon>
        <taxon>Bacillota</taxon>
        <taxon>Bacilli</taxon>
        <taxon>Bacillales</taxon>
        <taxon>Paenibacillaceae</taxon>
        <taxon>Brevibacillus</taxon>
    </lineage>
</organism>
<comment type="caution">
    <text evidence="4">The sequence shown here is derived from an EMBL/GenBank/DDBJ whole genome shotgun (WGS) entry which is preliminary data.</text>
</comment>
<feature type="chain" id="PRO_5040969815" evidence="2">
    <location>
        <begin position="28"/>
        <end position="385"/>
    </location>
</feature>
<feature type="domain" description="DUF218" evidence="3">
    <location>
        <begin position="211"/>
        <end position="327"/>
    </location>
</feature>
<name>A0A9X3Z3J7_9BACL</name>